<dbReference type="AlphaFoldDB" id="A0A7W3NGR4"/>
<keyword evidence="2" id="KW-1185">Reference proteome</keyword>
<evidence type="ECO:0000313" key="1">
    <source>
        <dbReference type="EMBL" id="MBA9042655.1"/>
    </source>
</evidence>
<reference evidence="1" key="1">
    <citation type="submission" date="2020-08" db="EMBL/GenBank/DDBJ databases">
        <title>Functional genomics of gut bacteria from endangered species of beetles.</title>
        <authorList>
            <person name="Carlos-Shanley C."/>
        </authorList>
    </citation>
    <scope>NUCLEOTIDE SEQUENCE [LARGE SCALE GENOMIC DNA]</scope>
    <source>
        <strain evidence="1">S00060</strain>
    </source>
</reference>
<comment type="caution">
    <text evidence="1">The sequence shown here is derived from an EMBL/GenBank/DDBJ whole genome shotgun (WGS) entry which is preliminary data.</text>
</comment>
<dbReference type="EMBL" id="JACJHT010000015">
    <property type="protein sequence ID" value="MBA9042655.1"/>
    <property type="molecule type" value="Genomic_DNA"/>
</dbReference>
<sequence>MVGKDSLRGPLYRLYSFLYTLDMKGFLRGIDKERMYKKAVFYTYARTENIVYIEKICYYLSTVIELP</sequence>
<protein>
    <submittedName>
        <fullName evidence="1">Uncharacterized protein</fullName>
    </submittedName>
</protein>
<evidence type="ECO:0000313" key="2">
    <source>
        <dbReference type="Proteomes" id="UP000543174"/>
    </source>
</evidence>
<proteinExistence type="predicted"/>
<gene>
    <name evidence="1" type="ORF">HNP21_005792</name>
</gene>
<name>A0A7W3NGR4_PRIAR</name>
<accession>A0A7W3NGR4</accession>
<organism evidence="1 2">
    <name type="scientific">Priestia aryabhattai</name>
    <name type="common">Bacillus aryabhattai</name>
    <dbReference type="NCBI Taxonomy" id="412384"/>
    <lineage>
        <taxon>Bacteria</taxon>
        <taxon>Bacillati</taxon>
        <taxon>Bacillota</taxon>
        <taxon>Bacilli</taxon>
        <taxon>Bacillales</taxon>
        <taxon>Bacillaceae</taxon>
        <taxon>Priestia</taxon>
    </lineage>
</organism>
<dbReference type="Proteomes" id="UP000543174">
    <property type="component" value="Unassembled WGS sequence"/>
</dbReference>